<evidence type="ECO:0008006" key="5">
    <source>
        <dbReference type="Google" id="ProtNLM"/>
    </source>
</evidence>
<feature type="region of interest" description="Disordered" evidence="1">
    <location>
        <begin position="1"/>
        <end position="54"/>
    </location>
</feature>
<keyword evidence="2" id="KW-0472">Membrane</keyword>
<keyword evidence="2" id="KW-0812">Transmembrane</keyword>
<evidence type="ECO:0000256" key="1">
    <source>
        <dbReference type="SAM" id="MobiDB-lite"/>
    </source>
</evidence>
<keyword evidence="2" id="KW-1133">Transmembrane helix</keyword>
<feature type="transmembrane region" description="Helical" evidence="2">
    <location>
        <begin position="182"/>
        <end position="200"/>
    </location>
</feature>
<dbReference type="PANTHER" id="PTHR33287">
    <property type="entry name" value="OS03G0453550 PROTEIN"/>
    <property type="match status" value="1"/>
</dbReference>
<organism evidence="3 4">
    <name type="scientific">Actinidia rufa</name>
    <dbReference type="NCBI Taxonomy" id="165716"/>
    <lineage>
        <taxon>Eukaryota</taxon>
        <taxon>Viridiplantae</taxon>
        <taxon>Streptophyta</taxon>
        <taxon>Embryophyta</taxon>
        <taxon>Tracheophyta</taxon>
        <taxon>Spermatophyta</taxon>
        <taxon>Magnoliopsida</taxon>
        <taxon>eudicotyledons</taxon>
        <taxon>Gunneridae</taxon>
        <taxon>Pentapetalae</taxon>
        <taxon>asterids</taxon>
        <taxon>Ericales</taxon>
        <taxon>Actinidiaceae</taxon>
        <taxon>Actinidia</taxon>
    </lineage>
</organism>
<evidence type="ECO:0000313" key="3">
    <source>
        <dbReference type="EMBL" id="GFZ08405.1"/>
    </source>
</evidence>
<accession>A0A7J0GC63</accession>
<dbReference type="PANTHER" id="PTHR33287:SF2">
    <property type="entry name" value="TRANSMEMBRANE PROTEIN"/>
    <property type="match status" value="1"/>
</dbReference>
<feature type="transmembrane region" description="Helical" evidence="2">
    <location>
        <begin position="102"/>
        <end position="127"/>
    </location>
</feature>
<dbReference type="AlphaFoldDB" id="A0A7J0GC63"/>
<comment type="caution">
    <text evidence="3">The sequence shown here is derived from an EMBL/GenBank/DDBJ whole genome shotgun (WGS) entry which is preliminary data.</text>
</comment>
<proteinExistence type="predicted"/>
<dbReference type="EMBL" id="BJWL01000020">
    <property type="protein sequence ID" value="GFZ08405.1"/>
    <property type="molecule type" value="Genomic_DNA"/>
</dbReference>
<gene>
    <name evidence="3" type="ORF">Acr_20g0002130</name>
</gene>
<reference evidence="3 4" key="1">
    <citation type="submission" date="2019-07" db="EMBL/GenBank/DDBJ databases">
        <title>De Novo Assembly of kiwifruit Actinidia rufa.</title>
        <authorList>
            <person name="Sugita-Konishi S."/>
            <person name="Sato K."/>
            <person name="Mori E."/>
            <person name="Abe Y."/>
            <person name="Kisaki G."/>
            <person name="Hamano K."/>
            <person name="Suezawa K."/>
            <person name="Otani M."/>
            <person name="Fukuda T."/>
            <person name="Manabe T."/>
            <person name="Gomi K."/>
            <person name="Tabuchi M."/>
            <person name="Akimitsu K."/>
            <person name="Kataoka I."/>
        </authorList>
    </citation>
    <scope>NUCLEOTIDE SEQUENCE [LARGE SCALE GENOMIC DNA]</scope>
    <source>
        <strain evidence="4">cv. Fuchu</strain>
    </source>
</reference>
<name>A0A7J0GC63_9ERIC</name>
<evidence type="ECO:0000313" key="4">
    <source>
        <dbReference type="Proteomes" id="UP000585474"/>
    </source>
</evidence>
<evidence type="ECO:0000256" key="2">
    <source>
        <dbReference type="SAM" id="Phobius"/>
    </source>
</evidence>
<sequence length="238" mass="28263">MAQIKTTKDETDQNQREEAQDQIQEHHQHTRNPRDDDQYKQKLESDLKQKSQDLKTLTGDHERRLDYFQTTAFQLANYYFVFQGVILAALSNTSHLTCHNRWFLFTLSLLAALLNLCMWFTTGVSYIRTMAERDYVWMERNEIEPKLRALHYQMKTETTNCSSGNDNQDRPWRDRYTEKKCWFYLGVCVVFFLGFASVTLTGRWRILCQHDGKECNRHHGNENCIKLCDGFKCIKFCT</sequence>
<keyword evidence="4" id="KW-1185">Reference proteome</keyword>
<dbReference type="Proteomes" id="UP000585474">
    <property type="component" value="Unassembled WGS sequence"/>
</dbReference>
<feature type="transmembrane region" description="Helical" evidence="2">
    <location>
        <begin position="72"/>
        <end position="90"/>
    </location>
</feature>
<dbReference type="OrthoDB" id="1679871at2759"/>
<protein>
    <recommendedName>
        <fullName evidence="5">Transmembrane protein</fullName>
    </recommendedName>
</protein>